<proteinExistence type="predicted"/>
<protein>
    <submittedName>
        <fullName evidence="1">Uncharacterized protein</fullName>
    </submittedName>
</protein>
<sequence length="47" mass="5371">MFIAAPFVLSVVLYLIISQHPFNENILLEMLMKNFCEFVKAQGLLSP</sequence>
<dbReference type="AlphaFoldDB" id="B9Y9C1"/>
<dbReference type="EMBL" id="ACCF01000142">
    <property type="protein sequence ID" value="EEF67410.1"/>
    <property type="molecule type" value="Genomic_DNA"/>
</dbReference>
<accession>B9Y9C1</accession>
<comment type="caution">
    <text evidence="1">The sequence shown here is derived from an EMBL/GenBank/DDBJ whole genome shotgun (WGS) entry which is preliminary data.</text>
</comment>
<gene>
    <name evidence="1" type="ORF">HOLDEFILI_02426</name>
</gene>
<reference evidence="1 2" key="1">
    <citation type="submission" date="2008-12" db="EMBL/GenBank/DDBJ databases">
        <authorList>
            <person name="Fulton L."/>
            <person name="Clifton S."/>
            <person name="Fulton B."/>
            <person name="Xu J."/>
            <person name="Minx P."/>
            <person name="Pepin K.H."/>
            <person name="Johnson M."/>
            <person name="Bhonagiri V."/>
            <person name="Nash W.E."/>
            <person name="Mardis E.R."/>
            <person name="Wilson R.K."/>
        </authorList>
    </citation>
    <scope>NUCLEOTIDE SEQUENCE [LARGE SCALE GENOMIC DNA]</scope>
    <source>
        <strain evidence="1 2">DSM 12042</strain>
    </source>
</reference>
<evidence type="ECO:0000313" key="1">
    <source>
        <dbReference type="EMBL" id="EEF67410.1"/>
    </source>
</evidence>
<organism evidence="1 2">
    <name type="scientific">Holdemania filiformis DSM 12042</name>
    <dbReference type="NCBI Taxonomy" id="545696"/>
    <lineage>
        <taxon>Bacteria</taxon>
        <taxon>Bacillati</taxon>
        <taxon>Bacillota</taxon>
        <taxon>Erysipelotrichia</taxon>
        <taxon>Erysipelotrichales</taxon>
        <taxon>Erysipelotrichaceae</taxon>
        <taxon>Holdemania</taxon>
    </lineage>
</organism>
<dbReference type="HOGENOM" id="CLU_3168960_0_0_9"/>
<evidence type="ECO:0000313" key="2">
    <source>
        <dbReference type="Proteomes" id="UP000005950"/>
    </source>
</evidence>
<reference evidence="1 2" key="2">
    <citation type="submission" date="2009-02" db="EMBL/GenBank/DDBJ databases">
        <title>Draft genome sequence of Holdemania filiformis DSM 12042.</title>
        <authorList>
            <person name="Sudarsanam P."/>
            <person name="Ley R."/>
            <person name="Guruge J."/>
            <person name="Turnbaugh P.J."/>
            <person name="Mahowald M."/>
            <person name="Liep D."/>
            <person name="Gordon J."/>
        </authorList>
    </citation>
    <scope>NUCLEOTIDE SEQUENCE [LARGE SCALE GENOMIC DNA]</scope>
    <source>
        <strain evidence="1 2">DSM 12042</strain>
    </source>
</reference>
<dbReference type="STRING" id="545696.HOLDEFILI_02426"/>
<name>B9Y9C1_9FIRM</name>
<dbReference type="Proteomes" id="UP000005950">
    <property type="component" value="Unassembled WGS sequence"/>
</dbReference>